<keyword evidence="2" id="KW-0472">Membrane</keyword>
<evidence type="ECO:0000313" key="4">
    <source>
        <dbReference type="Proteomes" id="UP001530377"/>
    </source>
</evidence>
<comment type="caution">
    <text evidence="3">The sequence shown here is derived from an EMBL/GenBank/DDBJ whole genome shotgun (WGS) entry which is preliminary data.</text>
</comment>
<feature type="region of interest" description="Disordered" evidence="1">
    <location>
        <begin position="1"/>
        <end position="36"/>
    </location>
</feature>
<dbReference type="Gene3D" id="3.40.50.300">
    <property type="entry name" value="P-loop containing nucleotide triphosphate hydrolases"/>
    <property type="match status" value="1"/>
</dbReference>
<keyword evidence="2" id="KW-1133">Transmembrane helix</keyword>
<gene>
    <name evidence="3" type="ORF">ACHAXA_001429</name>
</gene>
<dbReference type="InterPro" id="IPR027417">
    <property type="entry name" value="P-loop_NTPase"/>
</dbReference>
<evidence type="ECO:0008006" key="5">
    <source>
        <dbReference type="Google" id="ProtNLM"/>
    </source>
</evidence>
<evidence type="ECO:0000256" key="2">
    <source>
        <dbReference type="SAM" id="Phobius"/>
    </source>
</evidence>
<sequence length="419" mass="48432">MMLLHRNTATPSDDQEKTSSPASSSTICLDDDTSSVRRNRRPPALVLMRCFRKTNFVFFLSAISFTFYFRAAYNLVNTIIENQDKTPGFMVLGMHRSGTSMLSGLLVEGFGYDMGQDKMKPSFDNEKGFYERNDVVLQNDEFLEAQRAGWSSDKIIGFDPQRAYNHKLLGRIKFKEGKKALKFLNKFKILPYLQKDPRMCITLTTWLKLLDDEPAIVFTYRHPLEVALSLKSREAEMKKRKIEKEGNKTMTGNEDNLDEITMERGFLLWITYNMRALQNSMGLCRVFTTNEAVYDDPAREVQRIKDELTTKCNVIPPPRNEIPIEVVNAFVDPRLQHNKKGTKAGKENQKVLKDFGKGCVALDFVSDHEDKSSKRKKEINMYLMAMQVYCDMERGLAYTEDYKWPDLAHWQRLFTISSS</sequence>
<keyword evidence="4" id="KW-1185">Reference proteome</keyword>
<dbReference type="AlphaFoldDB" id="A0ABD3RGI6"/>
<organism evidence="3 4">
    <name type="scientific">Cyclostephanos tholiformis</name>
    <dbReference type="NCBI Taxonomy" id="382380"/>
    <lineage>
        <taxon>Eukaryota</taxon>
        <taxon>Sar</taxon>
        <taxon>Stramenopiles</taxon>
        <taxon>Ochrophyta</taxon>
        <taxon>Bacillariophyta</taxon>
        <taxon>Coscinodiscophyceae</taxon>
        <taxon>Thalassiosirophycidae</taxon>
        <taxon>Stephanodiscales</taxon>
        <taxon>Stephanodiscaceae</taxon>
        <taxon>Cyclostephanos</taxon>
    </lineage>
</organism>
<dbReference type="SUPFAM" id="SSF52540">
    <property type="entry name" value="P-loop containing nucleoside triphosphate hydrolases"/>
    <property type="match status" value="1"/>
</dbReference>
<protein>
    <recommendedName>
        <fullName evidence="5">Sulfotransferase domain-containing protein</fullName>
    </recommendedName>
</protein>
<reference evidence="3 4" key="1">
    <citation type="submission" date="2024-10" db="EMBL/GenBank/DDBJ databases">
        <title>Updated reference genomes for cyclostephanoid diatoms.</title>
        <authorList>
            <person name="Roberts W.R."/>
            <person name="Alverson A.J."/>
        </authorList>
    </citation>
    <scope>NUCLEOTIDE SEQUENCE [LARGE SCALE GENOMIC DNA]</scope>
    <source>
        <strain evidence="3 4">AJA228-03</strain>
    </source>
</reference>
<proteinExistence type="predicted"/>
<feature type="transmembrane region" description="Helical" evidence="2">
    <location>
        <begin position="56"/>
        <end position="76"/>
    </location>
</feature>
<accession>A0ABD3RGI6</accession>
<feature type="compositionally biased region" description="Polar residues" evidence="1">
    <location>
        <begin position="7"/>
        <end position="27"/>
    </location>
</feature>
<name>A0ABD3RGI6_9STRA</name>
<dbReference type="Proteomes" id="UP001530377">
    <property type="component" value="Unassembled WGS sequence"/>
</dbReference>
<evidence type="ECO:0000256" key="1">
    <source>
        <dbReference type="SAM" id="MobiDB-lite"/>
    </source>
</evidence>
<keyword evidence="2" id="KW-0812">Transmembrane</keyword>
<evidence type="ECO:0000313" key="3">
    <source>
        <dbReference type="EMBL" id="KAL3811904.1"/>
    </source>
</evidence>
<dbReference type="EMBL" id="JALLPB020000228">
    <property type="protein sequence ID" value="KAL3811904.1"/>
    <property type="molecule type" value="Genomic_DNA"/>
</dbReference>